<reference evidence="2 3" key="1">
    <citation type="journal article" date="2021" name="Commun. Biol.">
        <title>The genome of Shorea leprosula (Dipterocarpaceae) highlights the ecological relevance of drought in aseasonal tropical rainforests.</title>
        <authorList>
            <person name="Ng K.K.S."/>
            <person name="Kobayashi M.J."/>
            <person name="Fawcett J.A."/>
            <person name="Hatakeyama M."/>
            <person name="Paape T."/>
            <person name="Ng C.H."/>
            <person name="Ang C.C."/>
            <person name="Tnah L.H."/>
            <person name="Lee C.T."/>
            <person name="Nishiyama T."/>
            <person name="Sese J."/>
            <person name="O'Brien M.J."/>
            <person name="Copetti D."/>
            <person name="Mohd Noor M.I."/>
            <person name="Ong R.C."/>
            <person name="Putra M."/>
            <person name="Sireger I.Z."/>
            <person name="Indrioko S."/>
            <person name="Kosugi Y."/>
            <person name="Izuno A."/>
            <person name="Isagi Y."/>
            <person name="Lee S.L."/>
            <person name="Shimizu K.K."/>
        </authorList>
    </citation>
    <scope>NUCLEOTIDE SEQUENCE [LARGE SCALE GENOMIC DNA]</scope>
    <source>
        <strain evidence="2">214</strain>
    </source>
</reference>
<name>A0AAV5HLU9_9ROSI</name>
<evidence type="ECO:0000313" key="3">
    <source>
        <dbReference type="Proteomes" id="UP001054252"/>
    </source>
</evidence>
<evidence type="ECO:0000256" key="1">
    <source>
        <dbReference type="SAM" id="MobiDB-lite"/>
    </source>
</evidence>
<dbReference type="PANTHER" id="PTHR35726:SF4">
    <property type="entry name" value="GLUTAMIC ACID-RICH PROTEIN-LIKE"/>
    <property type="match status" value="1"/>
</dbReference>
<dbReference type="AlphaFoldDB" id="A0AAV5HLU9"/>
<accession>A0AAV5HLU9</accession>
<feature type="region of interest" description="Disordered" evidence="1">
    <location>
        <begin position="24"/>
        <end position="52"/>
    </location>
</feature>
<feature type="compositionally biased region" description="Basic and acidic residues" evidence="1">
    <location>
        <begin position="91"/>
        <end position="101"/>
    </location>
</feature>
<dbReference type="Proteomes" id="UP001054252">
    <property type="component" value="Unassembled WGS sequence"/>
</dbReference>
<evidence type="ECO:0000313" key="2">
    <source>
        <dbReference type="EMBL" id="GKU86717.1"/>
    </source>
</evidence>
<protein>
    <submittedName>
        <fullName evidence="2">Uncharacterized protein</fullName>
    </submittedName>
</protein>
<feature type="compositionally biased region" description="Basic and acidic residues" evidence="1">
    <location>
        <begin position="114"/>
        <end position="123"/>
    </location>
</feature>
<organism evidence="2 3">
    <name type="scientific">Rubroshorea leprosula</name>
    <dbReference type="NCBI Taxonomy" id="152421"/>
    <lineage>
        <taxon>Eukaryota</taxon>
        <taxon>Viridiplantae</taxon>
        <taxon>Streptophyta</taxon>
        <taxon>Embryophyta</taxon>
        <taxon>Tracheophyta</taxon>
        <taxon>Spermatophyta</taxon>
        <taxon>Magnoliopsida</taxon>
        <taxon>eudicotyledons</taxon>
        <taxon>Gunneridae</taxon>
        <taxon>Pentapetalae</taxon>
        <taxon>rosids</taxon>
        <taxon>malvids</taxon>
        <taxon>Malvales</taxon>
        <taxon>Dipterocarpaceae</taxon>
        <taxon>Rubroshorea</taxon>
    </lineage>
</organism>
<proteinExistence type="predicted"/>
<feature type="compositionally biased region" description="Acidic residues" evidence="1">
    <location>
        <begin position="39"/>
        <end position="51"/>
    </location>
</feature>
<feature type="compositionally biased region" description="Acidic residues" evidence="1">
    <location>
        <begin position="78"/>
        <end position="90"/>
    </location>
</feature>
<feature type="compositionally biased region" description="Polar residues" evidence="1">
    <location>
        <begin position="102"/>
        <end position="113"/>
    </location>
</feature>
<dbReference type="PANTHER" id="PTHR35726">
    <property type="entry name" value="GLUTAMIC ACID-RICH PROTEIN-LIKE"/>
    <property type="match status" value="1"/>
</dbReference>
<dbReference type="EMBL" id="BPVZ01000001">
    <property type="protein sequence ID" value="GKU86717.1"/>
    <property type="molecule type" value="Genomic_DNA"/>
</dbReference>
<feature type="region of interest" description="Disordered" evidence="1">
    <location>
        <begin position="70"/>
        <end position="123"/>
    </location>
</feature>
<sequence length="136" mass="14889">MDVKNLVDVSSSFLFEATGDSEAAVLDPGMPDVNHANEDDGGDAGGDDDDAGSCICDALEIHTVSKIYEGSEVRQVSDDEEEEENGEVVEQDVRGWDKDQHTGLQREQTSRVSGDSKKTMDEREKSKLFWETCLAS</sequence>
<keyword evidence="3" id="KW-1185">Reference proteome</keyword>
<gene>
    <name evidence="2" type="ORF">SLEP1_g1207</name>
</gene>
<comment type="caution">
    <text evidence="2">The sequence shown here is derived from an EMBL/GenBank/DDBJ whole genome shotgun (WGS) entry which is preliminary data.</text>
</comment>